<name>A0A0E9RFX2_ANGAN</name>
<reference evidence="2" key="1">
    <citation type="submission" date="2014-11" db="EMBL/GenBank/DDBJ databases">
        <authorList>
            <person name="Amaro Gonzalez C."/>
        </authorList>
    </citation>
    <scope>NUCLEOTIDE SEQUENCE</scope>
</reference>
<evidence type="ECO:0000256" key="1">
    <source>
        <dbReference type="SAM" id="SignalP"/>
    </source>
</evidence>
<proteinExistence type="predicted"/>
<feature type="chain" id="PRO_5002431909" description="Secreted protein" evidence="1">
    <location>
        <begin position="18"/>
        <end position="75"/>
    </location>
</feature>
<feature type="signal peptide" evidence="1">
    <location>
        <begin position="1"/>
        <end position="17"/>
    </location>
</feature>
<reference evidence="2" key="2">
    <citation type="journal article" date="2015" name="Fish Shellfish Immunol.">
        <title>Early steps in the European eel (Anguilla anguilla)-Vibrio vulnificus interaction in the gills: Role of the RtxA13 toxin.</title>
        <authorList>
            <person name="Callol A."/>
            <person name="Pajuelo D."/>
            <person name="Ebbesson L."/>
            <person name="Teles M."/>
            <person name="MacKenzie S."/>
            <person name="Amaro C."/>
        </authorList>
    </citation>
    <scope>NUCLEOTIDE SEQUENCE</scope>
</reference>
<dbReference type="EMBL" id="GBXM01081222">
    <property type="protein sequence ID" value="JAH27355.1"/>
    <property type="molecule type" value="Transcribed_RNA"/>
</dbReference>
<keyword evidence="1" id="KW-0732">Signal</keyword>
<organism evidence="2">
    <name type="scientific">Anguilla anguilla</name>
    <name type="common">European freshwater eel</name>
    <name type="synonym">Muraena anguilla</name>
    <dbReference type="NCBI Taxonomy" id="7936"/>
    <lineage>
        <taxon>Eukaryota</taxon>
        <taxon>Metazoa</taxon>
        <taxon>Chordata</taxon>
        <taxon>Craniata</taxon>
        <taxon>Vertebrata</taxon>
        <taxon>Euteleostomi</taxon>
        <taxon>Actinopterygii</taxon>
        <taxon>Neopterygii</taxon>
        <taxon>Teleostei</taxon>
        <taxon>Anguilliformes</taxon>
        <taxon>Anguillidae</taxon>
        <taxon>Anguilla</taxon>
    </lineage>
</organism>
<evidence type="ECO:0000313" key="2">
    <source>
        <dbReference type="EMBL" id="JAH27355.1"/>
    </source>
</evidence>
<evidence type="ECO:0008006" key="3">
    <source>
        <dbReference type="Google" id="ProtNLM"/>
    </source>
</evidence>
<dbReference type="AlphaFoldDB" id="A0A0E9RFX2"/>
<accession>A0A0E9RFX2</accession>
<sequence>MFLFTFVLLSSVSPVQMGLRSECNALCLVLQSNWAPSKNPSSLEPSPYLRGSGKCERVELTVFLSDGKVKGRILS</sequence>
<protein>
    <recommendedName>
        <fullName evidence="3">Secreted protein</fullName>
    </recommendedName>
</protein>